<sequence>MLIEVFICIIHPPPINYSLVWPIYSKNPTFHRTVSTPVTTDISKKYSQNPILSAINNKKSELSPVNQTKLIHSTLSLSSPKPNPLHLSTSVKLSSPSSFMNTAKRGKQTRAVRSSFLNQSSDFTLSKAEMQKDGGILALRLSSNPEISVGHIPTLPSLLYSSVLNSSVPNTALVGLSTPSSVPDIATPSSSPPNSSLSIPSPGSSTILTHDNGSSPNPLSSLATAMVILASASSHRSINSSWSFRNSSNDVSVGSLLLEHSRRVKREFVEFNDTNNDKEHIANGQIGRETIVNAVYTSETPVSSEFGGTIMYGNRNRFNHLDDDDGITTHVISMDIVFGIPMFFRLYLIFRVLLLHSRMLTDASSRSIGALNRVQFNVKFVLKTLMTICPGTVLLVFILSLWIIASWVMRVCEM</sequence>
<organism evidence="3 4">
    <name type="scientific">Protopolystoma xenopodis</name>
    <dbReference type="NCBI Taxonomy" id="117903"/>
    <lineage>
        <taxon>Eukaryota</taxon>
        <taxon>Metazoa</taxon>
        <taxon>Spiralia</taxon>
        <taxon>Lophotrochozoa</taxon>
        <taxon>Platyhelminthes</taxon>
        <taxon>Monogenea</taxon>
        <taxon>Polyopisthocotylea</taxon>
        <taxon>Polystomatidea</taxon>
        <taxon>Polystomatidae</taxon>
        <taxon>Protopolystoma</taxon>
    </lineage>
</organism>
<dbReference type="EMBL" id="CAAALY010021922">
    <property type="protein sequence ID" value="VEL14666.1"/>
    <property type="molecule type" value="Genomic_DNA"/>
</dbReference>
<dbReference type="GO" id="GO:0016020">
    <property type="term" value="C:membrane"/>
    <property type="evidence" value="ECO:0007669"/>
    <property type="project" value="InterPro"/>
</dbReference>
<comment type="caution">
    <text evidence="3">The sequence shown here is derived from an EMBL/GenBank/DDBJ whole genome shotgun (WGS) entry which is preliminary data.</text>
</comment>
<keyword evidence="2" id="KW-0472">Membrane</keyword>
<dbReference type="OrthoDB" id="73653at2759"/>
<keyword evidence="2" id="KW-1133">Transmembrane helix</keyword>
<evidence type="ECO:0000313" key="3">
    <source>
        <dbReference type="EMBL" id="VEL14666.1"/>
    </source>
</evidence>
<feature type="compositionally biased region" description="Low complexity" evidence="1">
    <location>
        <begin position="188"/>
        <end position="205"/>
    </location>
</feature>
<evidence type="ECO:0000256" key="1">
    <source>
        <dbReference type="SAM" id="MobiDB-lite"/>
    </source>
</evidence>
<dbReference type="Proteomes" id="UP000784294">
    <property type="component" value="Unassembled WGS sequence"/>
</dbReference>
<keyword evidence="4" id="KW-1185">Reference proteome</keyword>
<evidence type="ECO:0000256" key="2">
    <source>
        <dbReference type="SAM" id="Phobius"/>
    </source>
</evidence>
<feature type="transmembrane region" description="Helical" evidence="2">
    <location>
        <begin position="380"/>
        <end position="405"/>
    </location>
</feature>
<feature type="region of interest" description="Disordered" evidence="1">
    <location>
        <begin position="182"/>
        <end position="215"/>
    </location>
</feature>
<keyword evidence="2" id="KW-0812">Transmembrane</keyword>
<dbReference type="PANTHER" id="PTHR10153">
    <property type="entry name" value="SMALL CONDUCTANCE CALCIUM-ACTIVATED POTASSIUM CHANNEL"/>
    <property type="match status" value="1"/>
</dbReference>
<gene>
    <name evidence="3" type="ORF">PXEA_LOCUS8106</name>
</gene>
<evidence type="ECO:0000313" key="4">
    <source>
        <dbReference type="Proteomes" id="UP000784294"/>
    </source>
</evidence>
<name>A0A448WLA0_9PLAT</name>
<proteinExistence type="predicted"/>
<dbReference type="SUPFAM" id="SSF81324">
    <property type="entry name" value="Voltage-gated potassium channels"/>
    <property type="match status" value="1"/>
</dbReference>
<feature type="compositionally biased region" description="Polar residues" evidence="1">
    <location>
        <begin position="206"/>
        <end position="215"/>
    </location>
</feature>
<dbReference type="GO" id="GO:0016286">
    <property type="term" value="F:small conductance calcium-activated potassium channel activity"/>
    <property type="evidence" value="ECO:0007669"/>
    <property type="project" value="InterPro"/>
</dbReference>
<feature type="transmembrane region" description="Helical" evidence="2">
    <location>
        <begin position="336"/>
        <end position="359"/>
    </location>
</feature>
<reference evidence="3" key="1">
    <citation type="submission" date="2018-11" db="EMBL/GenBank/DDBJ databases">
        <authorList>
            <consortium name="Pathogen Informatics"/>
        </authorList>
    </citation>
    <scope>NUCLEOTIDE SEQUENCE</scope>
</reference>
<dbReference type="InterPro" id="IPR015449">
    <property type="entry name" value="K_chnl_Ca-activ_SK"/>
</dbReference>
<accession>A0A448WLA0</accession>
<dbReference type="AlphaFoldDB" id="A0A448WLA0"/>
<protein>
    <submittedName>
        <fullName evidence="3">Uncharacterized protein</fullName>
    </submittedName>
</protein>